<feature type="region of interest" description="Disordered" evidence="2">
    <location>
        <begin position="75"/>
        <end position="164"/>
    </location>
</feature>
<evidence type="ECO:0000256" key="1">
    <source>
        <dbReference type="ARBA" id="ARBA00022737"/>
    </source>
</evidence>
<dbReference type="InterPro" id="IPR008160">
    <property type="entry name" value="Collagen"/>
</dbReference>
<keyword evidence="5" id="KW-0176">Collagen</keyword>
<dbReference type="Pfam" id="PF01484">
    <property type="entry name" value="Col_cuticle_N"/>
    <property type="match status" value="1"/>
</dbReference>
<dbReference type="GO" id="GO:0005581">
    <property type="term" value="C:collagen trimer"/>
    <property type="evidence" value="ECO:0007669"/>
    <property type="project" value="UniProtKB-KW"/>
</dbReference>
<evidence type="ECO:0000313" key="6">
    <source>
        <dbReference type="Proteomes" id="UP001331761"/>
    </source>
</evidence>
<dbReference type="GO" id="GO:0042302">
    <property type="term" value="F:structural constituent of cuticle"/>
    <property type="evidence" value="ECO:0007669"/>
    <property type="project" value="InterPro"/>
</dbReference>
<dbReference type="Proteomes" id="UP001331761">
    <property type="component" value="Unassembled WGS sequence"/>
</dbReference>
<keyword evidence="1" id="KW-0677">Repeat</keyword>
<sequence length="180" mass="19046">MDLDRRERAYRFVAFSAVSFSLVAIVAVFITLPIVNNYINSVHARVQSEMELCKLSARDVMMEVAEYRSLPKSLLPLLNHPKNNTRQKRQVEAGSCQDPGTPGEPGPPGLPGDAGQSGRPGSDGLTGPQGPPGPPGPQGPPGEMGPPGQAGQPGPQGERGICPKYCALDGGVFFEDGTRR</sequence>
<organism evidence="5 6">
    <name type="scientific">Trichostrongylus colubriformis</name>
    <name type="common">Black scour worm</name>
    <dbReference type="NCBI Taxonomy" id="6319"/>
    <lineage>
        <taxon>Eukaryota</taxon>
        <taxon>Metazoa</taxon>
        <taxon>Ecdysozoa</taxon>
        <taxon>Nematoda</taxon>
        <taxon>Chromadorea</taxon>
        <taxon>Rhabditida</taxon>
        <taxon>Rhabditina</taxon>
        <taxon>Rhabditomorpha</taxon>
        <taxon>Strongyloidea</taxon>
        <taxon>Trichostrongylidae</taxon>
        <taxon>Trichostrongylus</taxon>
    </lineage>
</organism>
<feature type="compositionally biased region" description="Pro residues" evidence="2">
    <location>
        <begin position="129"/>
        <end position="144"/>
    </location>
</feature>
<evidence type="ECO:0000259" key="4">
    <source>
        <dbReference type="SMART" id="SM01088"/>
    </source>
</evidence>
<keyword evidence="3" id="KW-0472">Membrane</keyword>
<dbReference type="PANTHER" id="PTHR24637:SF241">
    <property type="entry name" value="NEMATODE CUTICLE COLLAGEN N-TERMINAL DOMAIN-CONTAINING PROTEIN"/>
    <property type="match status" value="1"/>
</dbReference>
<feature type="compositionally biased region" description="Low complexity" evidence="2">
    <location>
        <begin position="146"/>
        <end position="156"/>
    </location>
</feature>
<protein>
    <submittedName>
        <fullName evidence="5">Nematode cuticle collagen domain protein</fullName>
    </submittedName>
</protein>
<feature type="transmembrane region" description="Helical" evidence="3">
    <location>
        <begin position="12"/>
        <end position="35"/>
    </location>
</feature>
<dbReference type="InterPro" id="IPR002486">
    <property type="entry name" value="Col_cuticle_N"/>
</dbReference>
<keyword evidence="3" id="KW-0812">Transmembrane</keyword>
<feature type="domain" description="Nematode cuticle collagen N-terminal" evidence="4">
    <location>
        <begin position="12"/>
        <end position="64"/>
    </location>
</feature>
<evidence type="ECO:0000256" key="2">
    <source>
        <dbReference type="SAM" id="MobiDB-lite"/>
    </source>
</evidence>
<keyword evidence="3" id="KW-1133">Transmembrane helix</keyword>
<comment type="caution">
    <text evidence="5">The sequence shown here is derived from an EMBL/GenBank/DDBJ whole genome shotgun (WGS) entry which is preliminary data.</text>
</comment>
<dbReference type="AlphaFoldDB" id="A0AAN8FXS8"/>
<reference evidence="5 6" key="1">
    <citation type="submission" date="2019-10" db="EMBL/GenBank/DDBJ databases">
        <title>Assembly and Annotation for the nematode Trichostrongylus colubriformis.</title>
        <authorList>
            <person name="Martin J."/>
        </authorList>
    </citation>
    <scope>NUCLEOTIDE SEQUENCE [LARGE SCALE GENOMIC DNA]</scope>
    <source>
        <strain evidence="5">G859</strain>
        <tissue evidence="5">Whole worm</tissue>
    </source>
</reference>
<evidence type="ECO:0000256" key="3">
    <source>
        <dbReference type="SAM" id="Phobius"/>
    </source>
</evidence>
<dbReference type="EMBL" id="WIXE01004137">
    <property type="protein sequence ID" value="KAK5983307.1"/>
    <property type="molecule type" value="Genomic_DNA"/>
</dbReference>
<dbReference type="Pfam" id="PF01391">
    <property type="entry name" value="Collagen"/>
    <property type="match status" value="1"/>
</dbReference>
<evidence type="ECO:0000313" key="5">
    <source>
        <dbReference type="EMBL" id="KAK5983307.1"/>
    </source>
</evidence>
<gene>
    <name evidence="5" type="ORF">GCK32_012840</name>
</gene>
<accession>A0AAN8FXS8</accession>
<dbReference type="PANTHER" id="PTHR24637">
    <property type="entry name" value="COLLAGEN"/>
    <property type="match status" value="1"/>
</dbReference>
<proteinExistence type="predicted"/>
<name>A0AAN8FXS8_TRICO</name>
<dbReference type="SMART" id="SM01088">
    <property type="entry name" value="Col_cuticle_N"/>
    <property type="match status" value="1"/>
</dbReference>
<keyword evidence="6" id="KW-1185">Reference proteome</keyword>